<keyword evidence="10" id="KW-1185">Reference proteome</keyword>
<dbReference type="Pfam" id="PF04116">
    <property type="entry name" value="FA_hydroxylase"/>
    <property type="match status" value="1"/>
</dbReference>
<name>A0AAV3R3X9_LITER</name>
<evidence type="ECO:0000256" key="4">
    <source>
        <dbReference type="ARBA" id="ARBA00022989"/>
    </source>
</evidence>
<evidence type="ECO:0000259" key="8">
    <source>
        <dbReference type="Pfam" id="PF12076"/>
    </source>
</evidence>
<dbReference type="SUPFAM" id="SSF51735">
    <property type="entry name" value="NAD(P)-binding Rossmann-fold domains"/>
    <property type="match status" value="1"/>
</dbReference>
<evidence type="ECO:0000256" key="2">
    <source>
        <dbReference type="ARBA" id="ARBA00009324"/>
    </source>
</evidence>
<feature type="transmembrane region" description="Helical" evidence="6">
    <location>
        <begin position="39"/>
        <end position="59"/>
    </location>
</feature>
<dbReference type="InterPro" id="IPR036291">
    <property type="entry name" value="NAD(P)-bd_dom_sf"/>
</dbReference>
<dbReference type="Pfam" id="PF12076">
    <property type="entry name" value="CER1-like_C"/>
    <property type="match status" value="1"/>
</dbReference>
<sequence length="627" mass="71189">MGGPLSAWPWERLGSFKYMLYAPLVSKIVYSRYYGESMVNIWCHIFIISMLRCLIYQGWSTFSNMLFLNRNKQIFSKGLDFEQIDKEWDWDNFIILQAIMSSVACYLYPYLGSLPLWNGNGVIAITSLHVAVSEPLYYWAHKAFHGIYLFTHYHSLHHSSAVPQPFTAGHATFLEHLVFTAIIGIPILGCCLLGYGSISIIYAYVLAFDMLRCLGHCNVEIVPYQMFEILPILKYIIYTPTYHSLHHKDMGTNFCLFMPLFDALGNTLNKNSWEMYKKSCTESVKNGRIPDFVFLAHVVDLTSALHVPFMFRSYSSIPYSTRIFLLPLWPICFFSMLGMWAKSKAFLVSFYNLRGRLHQTWAVPRFGFQYFLPFCAKGINEKIEEAILRADKLGVKVISLAALNKNEALNGGGTLFVNKHPTLKVRVVHGNTLTAAVTLNEIPKDVTEVFLTGSTSKLGRAIALYLCHRNVRVLMLTTSTERFKTIQKEAHVDFQKNLIQVTKYQAANNCKTWIVGKWITGAEQKFAPPGTHFHQFVVPPIFHVRKDCTYGDLAAMRLPEDVEGLGCCEYTMERGVVHACHAGGVVHSLQGWTNHEVGPIDVDKIDQVWEAALKLGFRPVSSATTQT</sequence>
<dbReference type="GO" id="GO:0008610">
    <property type="term" value="P:lipid biosynthetic process"/>
    <property type="evidence" value="ECO:0007669"/>
    <property type="project" value="InterPro"/>
</dbReference>
<accession>A0AAV3R3X9</accession>
<evidence type="ECO:0000256" key="3">
    <source>
        <dbReference type="ARBA" id="ARBA00022692"/>
    </source>
</evidence>
<feature type="domain" description="Fatty acid hydroxylase" evidence="7">
    <location>
        <begin position="128"/>
        <end position="267"/>
    </location>
</feature>
<dbReference type="GO" id="GO:0016020">
    <property type="term" value="C:membrane"/>
    <property type="evidence" value="ECO:0007669"/>
    <property type="project" value="UniProtKB-SubCell"/>
</dbReference>
<keyword evidence="4 6" id="KW-1133">Transmembrane helix</keyword>
<comment type="caution">
    <text evidence="9">The sequence shown here is derived from an EMBL/GenBank/DDBJ whole genome shotgun (WGS) entry which is preliminary data.</text>
</comment>
<reference evidence="9 10" key="1">
    <citation type="submission" date="2024-01" db="EMBL/GenBank/DDBJ databases">
        <title>The complete chloroplast genome sequence of Lithospermum erythrorhizon: insights into the phylogenetic relationship among Boraginaceae species and the maternal lineages of purple gromwells.</title>
        <authorList>
            <person name="Okada T."/>
            <person name="Watanabe K."/>
        </authorList>
    </citation>
    <scope>NUCLEOTIDE SEQUENCE [LARGE SCALE GENOMIC DNA]</scope>
</reference>
<dbReference type="InterPro" id="IPR021940">
    <property type="entry name" value="CER1-like_C"/>
</dbReference>
<evidence type="ECO:0000313" key="10">
    <source>
        <dbReference type="Proteomes" id="UP001454036"/>
    </source>
</evidence>
<dbReference type="GO" id="GO:0016491">
    <property type="term" value="F:oxidoreductase activity"/>
    <property type="evidence" value="ECO:0007669"/>
    <property type="project" value="InterPro"/>
</dbReference>
<dbReference type="Proteomes" id="UP001454036">
    <property type="component" value="Unassembled WGS sequence"/>
</dbReference>
<dbReference type="PANTHER" id="PTHR11863">
    <property type="entry name" value="STEROL DESATURASE"/>
    <property type="match status" value="1"/>
</dbReference>
<feature type="transmembrane region" description="Helical" evidence="6">
    <location>
        <begin position="93"/>
        <end position="111"/>
    </location>
</feature>
<protein>
    <submittedName>
        <fullName evidence="9">Oxidase</fullName>
    </submittedName>
</protein>
<dbReference type="InterPro" id="IPR006694">
    <property type="entry name" value="Fatty_acid_hydroxylase"/>
</dbReference>
<organism evidence="9 10">
    <name type="scientific">Lithospermum erythrorhizon</name>
    <name type="common">Purple gromwell</name>
    <name type="synonym">Lithospermum officinale var. erythrorhizon</name>
    <dbReference type="NCBI Taxonomy" id="34254"/>
    <lineage>
        <taxon>Eukaryota</taxon>
        <taxon>Viridiplantae</taxon>
        <taxon>Streptophyta</taxon>
        <taxon>Embryophyta</taxon>
        <taxon>Tracheophyta</taxon>
        <taxon>Spermatophyta</taxon>
        <taxon>Magnoliopsida</taxon>
        <taxon>eudicotyledons</taxon>
        <taxon>Gunneridae</taxon>
        <taxon>Pentapetalae</taxon>
        <taxon>asterids</taxon>
        <taxon>lamiids</taxon>
        <taxon>Boraginales</taxon>
        <taxon>Boraginaceae</taxon>
        <taxon>Boraginoideae</taxon>
        <taxon>Lithospermeae</taxon>
        <taxon>Lithospermum</taxon>
    </lineage>
</organism>
<dbReference type="EMBL" id="BAABME010007506">
    <property type="protein sequence ID" value="GAA0171055.1"/>
    <property type="molecule type" value="Genomic_DNA"/>
</dbReference>
<proteinExistence type="inferred from homology"/>
<evidence type="ECO:0000313" key="9">
    <source>
        <dbReference type="EMBL" id="GAA0171055.1"/>
    </source>
</evidence>
<dbReference type="GO" id="GO:0005506">
    <property type="term" value="F:iron ion binding"/>
    <property type="evidence" value="ECO:0007669"/>
    <property type="project" value="InterPro"/>
</dbReference>
<evidence type="ECO:0000256" key="1">
    <source>
        <dbReference type="ARBA" id="ARBA00004141"/>
    </source>
</evidence>
<evidence type="ECO:0000256" key="5">
    <source>
        <dbReference type="ARBA" id="ARBA00023136"/>
    </source>
</evidence>
<evidence type="ECO:0000259" key="7">
    <source>
        <dbReference type="Pfam" id="PF04116"/>
    </source>
</evidence>
<comment type="similarity">
    <text evidence="2">Belongs to the sterol desaturase family.</text>
</comment>
<feature type="transmembrane region" description="Helical" evidence="6">
    <location>
        <begin position="177"/>
        <end position="205"/>
    </location>
</feature>
<evidence type="ECO:0000256" key="6">
    <source>
        <dbReference type="SAM" id="Phobius"/>
    </source>
</evidence>
<comment type="subcellular location">
    <subcellularLocation>
        <location evidence="1">Membrane</location>
        <topology evidence="1">Multi-pass membrane protein</topology>
    </subcellularLocation>
</comment>
<feature type="transmembrane region" description="Helical" evidence="6">
    <location>
        <begin position="323"/>
        <end position="341"/>
    </location>
</feature>
<keyword evidence="5 6" id="KW-0472">Membrane</keyword>
<dbReference type="InterPro" id="IPR050307">
    <property type="entry name" value="Sterol_Desaturase_Related"/>
</dbReference>
<gene>
    <name evidence="9" type="ORF">LIER_25182</name>
</gene>
<keyword evidence="3 6" id="KW-0812">Transmembrane</keyword>
<dbReference type="AlphaFoldDB" id="A0AAV3R3X9"/>
<feature type="domain" description="Very-long-chain aldehyde decarbonylase CER1-like C-terminal" evidence="8">
    <location>
        <begin position="449"/>
        <end position="619"/>
    </location>
</feature>